<feature type="domain" description="Alcohol dehydrogenase-like N-terminal" evidence="2">
    <location>
        <begin position="28"/>
        <end position="74"/>
    </location>
</feature>
<sequence>MPSIMRAAMAVDLGIIRCEEVRIPSIAENEVLVRTIAASICGSDLHMLDTGWAMHAFPAMAGHPGHEAMGQVVQS</sequence>
<keyword evidence="1" id="KW-0560">Oxidoreductase</keyword>
<evidence type="ECO:0000259" key="2">
    <source>
        <dbReference type="Pfam" id="PF08240"/>
    </source>
</evidence>
<name>A0A382U271_9ZZZZ</name>
<dbReference type="InterPro" id="IPR013154">
    <property type="entry name" value="ADH-like_N"/>
</dbReference>
<dbReference type="EMBL" id="UINC01140925">
    <property type="protein sequence ID" value="SVD28353.1"/>
    <property type="molecule type" value="Genomic_DNA"/>
</dbReference>
<dbReference type="Gene3D" id="3.90.180.10">
    <property type="entry name" value="Medium-chain alcohol dehydrogenases, catalytic domain"/>
    <property type="match status" value="1"/>
</dbReference>
<dbReference type="SUPFAM" id="SSF50129">
    <property type="entry name" value="GroES-like"/>
    <property type="match status" value="1"/>
</dbReference>
<organism evidence="3">
    <name type="scientific">marine metagenome</name>
    <dbReference type="NCBI Taxonomy" id="408172"/>
    <lineage>
        <taxon>unclassified sequences</taxon>
        <taxon>metagenomes</taxon>
        <taxon>ecological metagenomes</taxon>
    </lineage>
</organism>
<dbReference type="GO" id="GO:0016491">
    <property type="term" value="F:oxidoreductase activity"/>
    <property type="evidence" value="ECO:0007669"/>
    <property type="project" value="UniProtKB-KW"/>
</dbReference>
<evidence type="ECO:0000256" key="1">
    <source>
        <dbReference type="ARBA" id="ARBA00023002"/>
    </source>
</evidence>
<dbReference type="Pfam" id="PF08240">
    <property type="entry name" value="ADH_N"/>
    <property type="match status" value="1"/>
</dbReference>
<dbReference type="InterPro" id="IPR050129">
    <property type="entry name" value="Zn_alcohol_dh"/>
</dbReference>
<evidence type="ECO:0000313" key="3">
    <source>
        <dbReference type="EMBL" id="SVD28353.1"/>
    </source>
</evidence>
<feature type="non-terminal residue" evidence="3">
    <location>
        <position position="75"/>
    </location>
</feature>
<accession>A0A382U271</accession>
<gene>
    <name evidence="3" type="ORF">METZ01_LOCUS381207</name>
</gene>
<dbReference type="PANTHER" id="PTHR43401:SF2">
    <property type="entry name" value="L-THREONINE 3-DEHYDROGENASE"/>
    <property type="match status" value="1"/>
</dbReference>
<reference evidence="3" key="1">
    <citation type="submission" date="2018-05" db="EMBL/GenBank/DDBJ databases">
        <authorList>
            <person name="Lanie J.A."/>
            <person name="Ng W.-L."/>
            <person name="Kazmierczak K.M."/>
            <person name="Andrzejewski T.M."/>
            <person name="Davidsen T.M."/>
            <person name="Wayne K.J."/>
            <person name="Tettelin H."/>
            <person name="Glass J.I."/>
            <person name="Rusch D."/>
            <person name="Podicherti R."/>
            <person name="Tsui H.-C.T."/>
            <person name="Winkler M.E."/>
        </authorList>
    </citation>
    <scope>NUCLEOTIDE SEQUENCE</scope>
</reference>
<dbReference type="AlphaFoldDB" id="A0A382U271"/>
<proteinExistence type="predicted"/>
<protein>
    <recommendedName>
        <fullName evidence="2">Alcohol dehydrogenase-like N-terminal domain-containing protein</fullName>
    </recommendedName>
</protein>
<dbReference type="InterPro" id="IPR011032">
    <property type="entry name" value="GroES-like_sf"/>
</dbReference>
<dbReference type="PANTHER" id="PTHR43401">
    <property type="entry name" value="L-THREONINE 3-DEHYDROGENASE"/>
    <property type="match status" value="1"/>
</dbReference>